<protein>
    <submittedName>
        <fullName evidence="2">Uncharacterized protein</fullName>
    </submittedName>
</protein>
<organism evidence="2">
    <name type="scientific">Arundo donax</name>
    <name type="common">Giant reed</name>
    <name type="synonym">Donax arundinaceus</name>
    <dbReference type="NCBI Taxonomy" id="35708"/>
    <lineage>
        <taxon>Eukaryota</taxon>
        <taxon>Viridiplantae</taxon>
        <taxon>Streptophyta</taxon>
        <taxon>Embryophyta</taxon>
        <taxon>Tracheophyta</taxon>
        <taxon>Spermatophyta</taxon>
        <taxon>Magnoliopsida</taxon>
        <taxon>Liliopsida</taxon>
        <taxon>Poales</taxon>
        <taxon>Poaceae</taxon>
        <taxon>PACMAD clade</taxon>
        <taxon>Arundinoideae</taxon>
        <taxon>Arundineae</taxon>
        <taxon>Arundo</taxon>
    </lineage>
</organism>
<reference evidence="2" key="2">
    <citation type="journal article" date="2015" name="Data Brief">
        <title>Shoot transcriptome of the giant reed, Arundo donax.</title>
        <authorList>
            <person name="Barrero R.A."/>
            <person name="Guerrero F.D."/>
            <person name="Moolhuijzen P."/>
            <person name="Goolsby J.A."/>
            <person name="Tidwell J."/>
            <person name="Bellgard S.E."/>
            <person name="Bellgard M.I."/>
        </authorList>
    </citation>
    <scope>NUCLEOTIDE SEQUENCE</scope>
    <source>
        <tissue evidence="2">Shoot tissue taken approximately 20 cm above the soil surface</tissue>
    </source>
</reference>
<feature type="compositionally biased region" description="Basic and acidic residues" evidence="1">
    <location>
        <begin position="63"/>
        <end position="92"/>
    </location>
</feature>
<evidence type="ECO:0000313" key="2">
    <source>
        <dbReference type="EMBL" id="JAE04797.1"/>
    </source>
</evidence>
<sequence>MTPALLGLISRSPIAQISRIAHHPLRRHPHQPPPLRAWSRPAPQPRPRWRRSARAPGTGGPRTETHLAQRSDPEREVEEGVRRERALAREARGGGTRAPSSSPRLAPPRRIGDCFCCRKGVLVLGSVASWSWVLRGLFQSCLLICFASRARRTFHKSQRTNARLLQSILH</sequence>
<dbReference type="EMBL" id="GBRH01193099">
    <property type="protein sequence ID" value="JAE04797.1"/>
    <property type="molecule type" value="Transcribed_RNA"/>
</dbReference>
<proteinExistence type="predicted"/>
<dbReference type="AlphaFoldDB" id="A0A0A9EXH3"/>
<accession>A0A0A9EXH3</accession>
<feature type="region of interest" description="Disordered" evidence="1">
    <location>
        <begin position="25"/>
        <end position="105"/>
    </location>
</feature>
<name>A0A0A9EXH3_ARUDO</name>
<reference evidence="2" key="1">
    <citation type="submission" date="2014-09" db="EMBL/GenBank/DDBJ databases">
        <authorList>
            <person name="Magalhaes I.L.F."/>
            <person name="Oliveira U."/>
            <person name="Santos F.R."/>
            <person name="Vidigal T.H.D.A."/>
            <person name="Brescovit A.D."/>
            <person name="Santos A.J."/>
        </authorList>
    </citation>
    <scope>NUCLEOTIDE SEQUENCE</scope>
    <source>
        <tissue evidence="2">Shoot tissue taken approximately 20 cm above the soil surface</tissue>
    </source>
</reference>
<evidence type="ECO:0000256" key="1">
    <source>
        <dbReference type="SAM" id="MobiDB-lite"/>
    </source>
</evidence>